<keyword evidence="2" id="KW-1185">Reference proteome</keyword>
<evidence type="ECO:0000313" key="1">
    <source>
        <dbReference type="EMBL" id="PLW55026.1"/>
    </source>
</evidence>
<dbReference type="OrthoDB" id="1708823at2759"/>
<dbReference type="SUPFAM" id="SSF69572">
    <property type="entry name" value="Activating enzymes of the ubiquitin-like proteins"/>
    <property type="match status" value="1"/>
</dbReference>
<dbReference type="Proteomes" id="UP000235388">
    <property type="component" value="Unassembled WGS sequence"/>
</dbReference>
<protein>
    <submittedName>
        <fullName evidence="1">Uncharacterized protein</fullName>
    </submittedName>
</protein>
<reference evidence="1 2" key="1">
    <citation type="submission" date="2017-11" db="EMBL/GenBank/DDBJ databases">
        <title>De novo assembly and phasing of dikaryotic genomes from two isolates of Puccinia coronata f. sp. avenae, the causal agent of oat crown rust.</title>
        <authorList>
            <person name="Miller M.E."/>
            <person name="Zhang Y."/>
            <person name="Omidvar V."/>
            <person name="Sperschneider J."/>
            <person name="Schwessinger B."/>
            <person name="Raley C."/>
            <person name="Palmer J.M."/>
            <person name="Garnica D."/>
            <person name="Upadhyaya N."/>
            <person name="Rathjen J."/>
            <person name="Taylor J.M."/>
            <person name="Park R.F."/>
            <person name="Dodds P.N."/>
            <person name="Hirsch C.D."/>
            <person name="Kianian S.F."/>
            <person name="Figueroa M."/>
        </authorList>
    </citation>
    <scope>NUCLEOTIDE SEQUENCE [LARGE SCALE GENOMIC DNA]</scope>
    <source>
        <strain evidence="1">12NC29</strain>
    </source>
</reference>
<dbReference type="InterPro" id="IPR035985">
    <property type="entry name" value="Ubiquitin-activating_enz"/>
</dbReference>
<evidence type="ECO:0000313" key="2">
    <source>
        <dbReference type="Proteomes" id="UP000235388"/>
    </source>
</evidence>
<dbReference type="STRING" id="200324.A0A2N5VYG7"/>
<accession>A0A2N5VYG7</accession>
<dbReference type="GO" id="GO:0008641">
    <property type="term" value="F:ubiquitin-like modifier activating enzyme activity"/>
    <property type="evidence" value="ECO:0007669"/>
    <property type="project" value="InterPro"/>
</dbReference>
<dbReference type="EMBL" id="PGCJ01000037">
    <property type="protein sequence ID" value="PLW55026.1"/>
    <property type="molecule type" value="Genomic_DNA"/>
</dbReference>
<dbReference type="AlphaFoldDB" id="A0A2N5VYG7"/>
<name>A0A2N5VYG7_9BASI</name>
<comment type="caution">
    <text evidence="1">The sequence shown here is derived from an EMBL/GenBank/DDBJ whole genome shotgun (WGS) entry which is preliminary data.</text>
</comment>
<proteinExistence type="predicted"/>
<gene>
    <name evidence="1" type="ORF">PCANC_02483</name>
</gene>
<sequence>MILAEKRNAKEDNFDEAVGMIWKASQPTKVPEHAEALFNDPQCKKAAWWDDKFWLLVRSLREFVKRNLSHRLPLSGVLPNMKSDAKNFIKMQSIYRQQASEDLQQF</sequence>
<organism evidence="1 2">
    <name type="scientific">Puccinia coronata f. sp. avenae</name>
    <dbReference type="NCBI Taxonomy" id="200324"/>
    <lineage>
        <taxon>Eukaryota</taxon>
        <taxon>Fungi</taxon>
        <taxon>Dikarya</taxon>
        <taxon>Basidiomycota</taxon>
        <taxon>Pucciniomycotina</taxon>
        <taxon>Pucciniomycetes</taxon>
        <taxon>Pucciniales</taxon>
        <taxon>Pucciniaceae</taxon>
        <taxon>Puccinia</taxon>
    </lineage>
</organism>